<dbReference type="OrthoDB" id="8722685at2"/>
<feature type="region of interest" description="Disordered" evidence="1">
    <location>
        <begin position="55"/>
        <end position="80"/>
    </location>
</feature>
<dbReference type="AlphaFoldDB" id="A0A068NLP3"/>
<dbReference type="Proteomes" id="UP000027982">
    <property type="component" value="Chromosome"/>
</dbReference>
<dbReference type="RefSeq" id="WP_025227650.1">
    <property type="nucleotide sequence ID" value="NZ_CP007139.1"/>
</dbReference>
<gene>
    <name evidence="2" type="ORF">OP10G_0312</name>
</gene>
<name>A0A068NLP3_FIMGI</name>
<reference evidence="2 3" key="1">
    <citation type="journal article" date="2014" name="PLoS ONE">
        <title>The first complete genome sequence of the class fimbriimonadia in the phylum armatimonadetes.</title>
        <authorList>
            <person name="Hu Z.Y."/>
            <person name="Wang Y.Z."/>
            <person name="Im W.T."/>
            <person name="Wang S.Y."/>
            <person name="Zhao G.P."/>
            <person name="Zheng H.J."/>
            <person name="Quan Z.X."/>
        </authorList>
    </citation>
    <scope>NUCLEOTIDE SEQUENCE [LARGE SCALE GENOMIC DNA]</scope>
    <source>
        <strain evidence="2">Gsoil 348</strain>
    </source>
</reference>
<protein>
    <submittedName>
        <fullName evidence="2">Uncharacterized protein</fullName>
    </submittedName>
</protein>
<organism evidence="2 3">
    <name type="scientific">Fimbriimonas ginsengisoli Gsoil 348</name>
    <dbReference type="NCBI Taxonomy" id="661478"/>
    <lineage>
        <taxon>Bacteria</taxon>
        <taxon>Bacillati</taxon>
        <taxon>Armatimonadota</taxon>
        <taxon>Fimbriimonadia</taxon>
        <taxon>Fimbriimonadales</taxon>
        <taxon>Fimbriimonadaceae</taxon>
        <taxon>Fimbriimonas</taxon>
    </lineage>
</organism>
<keyword evidence="3" id="KW-1185">Reference proteome</keyword>
<dbReference type="KEGG" id="fgi:OP10G_0312"/>
<dbReference type="EMBL" id="CP007139">
    <property type="protein sequence ID" value="AIE83680.1"/>
    <property type="molecule type" value="Genomic_DNA"/>
</dbReference>
<dbReference type="HOGENOM" id="CLU_2584574_0_0_0"/>
<proteinExistence type="predicted"/>
<sequence length="80" mass="8366">MMNLSKGNLALIAGVFLLGAIGVAATLRSRAKTNIREVKLDDALADTFPASDPLALTPLNANRPGDRSKSVDYVSTPGLL</sequence>
<evidence type="ECO:0000256" key="1">
    <source>
        <dbReference type="SAM" id="MobiDB-lite"/>
    </source>
</evidence>
<evidence type="ECO:0000313" key="3">
    <source>
        <dbReference type="Proteomes" id="UP000027982"/>
    </source>
</evidence>
<accession>A0A068NLP3</accession>
<evidence type="ECO:0000313" key="2">
    <source>
        <dbReference type="EMBL" id="AIE83680.1"/>
    </source>
</evidence>